<feature type="compositionally biased region" description="Low complexity" evidence="1">
    <location>
        <begin position="42"/>
        <end position="57"/>
    </location>
</feature>
<sequence length="1735" mass="179372">MAKHSASSLRGTPAKGDLYTALEAELADIEQSHHAVSPPDRGPSQLSSSSLGASSLGHRAKHQPVERESSPGRSGDSSPTPPFFANVCVRTLPPSKEADRLQRLAAQLAASLDSAPQQTMPVPTARLDVGAACSTGPAHSVPSGLPATAADSGGEYAARIAALAAIRPATAERHDKASIPHASGNAVALGPAAARSLVDFGHTVGEKPSVGNALQPLAGRPATGAQLPPGGSSGGSFLGALEAVIRDEAAMIREEAARSRAAAAIAGGPEAGKAAASAANQPISSATSTVGALGHAVAGTNAWAGAAPTDTMAAAALSPVAGGASTALDAADPVQRVSAARSLAALFESYWRGGGGDPPITSPRMQESQGPGRERELQPPQERDQEAGGRLASSMQRIFPSNGSPRLGSTWPLPQHGPSAAAREARPARLPLSQSQIHLQPQLQMPQQRHESSEPVHQLPQGLGREHVTPHSQYLDSDAQGGDMFASIDAGKLVLGGGSLGRIRRGASTGVGVGSSVGSASCSAGGGSTSTSGSASVAGGPCTRGLSLLDLLTAELAGDGPHAATGGMSPPAGVRTASSGGGSYAGVTEPHGTAGDESAAARVTSAASQRAELATQHGKQPALVQATAGPGIQPEVRQSVEGLIADVEGLITDLGAVAKASFEHPRTDREGHEERDAPKQRQHQQHEEPQLQQARLRQLQQPISQLPSPAPLPRSPHQPQPVSEPQPPTSQGQEHQPQCPPAALQPLQLQGSQPRPPPTQSTPPHPHLHLGTLAEQIHAAQQQLCTGSARINPGPDSLGVADGRHHCGVTPLTVTSLVREWLEASGCQSTTTQIANTVQGPASHSKHHSFSPSRLGRPPTRSSAVKEQRVASKRAEAAAMALLEEIEKRIEVQRQWTTEEHGEDEYAWMAEKKADDQEEEEEGKQDEEEEEEEGQKAGVQGDAPLFGPPPSFDDDWLLQQLNSRANKALGPTDTRPPSEEPLQSARQAALQALQRKLSEVTARYNARRQRRHAGRAGGASCTGRPGSGRHGSKTLPDCGPQQQDGYHDHQHHRYDRAAGHQTFQLQPTSCPGTGQQQCTSLQHILAQLATPMHCTAAAAPGVNKAATTVTGAAAVAPRTAPGAVPAAARAAAAAPPITKAPNHLAGAALTSGGPTGSQAANAPSPHVQSGPSSLPDPSSLIPIPGPAASLNISAANQLPAHTTLGDGAASSALDVWRVLRAAPSPASFLPPAAAPAAALTPPVSTLHAAGPPGVAAMGPQVWLPGSLLGHLSARYQRVLKDNIRPPWDQSLSTSKDARIPSWPAVLGMRFGVVDGLRVSHQEAMRVPASNSAALTMAPVVSAPAGASYWLPQAGSSLLPPQLGQSPSLQSHQVFNVGTRHAIVAPALAHAGEPPFMSPVAHNRTAAENVVPVPWGSGHIPGDVAAFPSTYGATTAATPQMVTPTPAPTPDARFRPLRVLTEPHASAPMPVIARGDVEEIHALSAMAQSLPHLDPLERVQLWEQLEQCLAQKLARSPRGHIHGAKRRVSSPGAGPGISPNSFRSGDLYSRANSPLRGYATVWERRHRYGSCSSGGGSSRDGSGGAWSPRERHVKWRMEEGLSVRQGGQGSNEADVGVRSMSQQHLVGHSSGIAASVRAGVRPSPEAAGSGSAPGSLLDSTLEMVHNVIAPNATLAHALSLNWQKLRSQGMTSRVAGRQGELTAEKATRAWRVQDGALATNISPVSSVDGRRERIRG</sequence>
<organism evidence="3">
    <name type="scientific">Volvox carteri f. nagariensis</name>
    <dbReference type="NCBI Taxonomy" id="3068"/>
    <lineage>
        <taxon>Eukaryota</taxon>
        <taxon>Viridiplantae</taxon>
        <taxon>Chlorophyta</taxon>
        <taxon>core chlorophytes</taxon>
        <taxon>Chlorophyceae</taxon>
        <taxon>CS clade</taxon>
        <taxon>Chlamydomonadales</taxon>
        <taxon>Volvocaceae</taxon>
        <taxon>Volvox</taxon>
    </lineage>
</organism>
<feature type="compositionally biased region" description="Polar residues" evidence="1">
    <location>
        <begin position="434"/>
        <end position="447"/>
    </location>
</feature>
<feature type="compositionally biased region" description="Acidic residues" evidence="1">
    <location>
        <begin position="916"/>
        <end position="933"/>
    </location>
</feature>
<feature type="region of interest" description="Disordered" evidence="1">
    <location>
        <begin position="30"/>
        <end position="87"/>
    </location>
</feature>
<gene>
    <name evidence="2" type="ORF">VOLCADRAFT_88286</name>
</gene>
<accession>D8TNT0</accession>
<dbReference type="RefSeq" id="XP_002948059.1">
    <property type="nucleotide sequence ID" value="XM_002948013.1"/>
</dbReference>
<feature type="compositionally biased region" description="Polar residues" evidence="1">
    <location>
        <begin position="393"/>
        <end position="404"/>
    </location>
</feature>
<dbReference type="InParanoid" id="D8TNT0"/>
<feature type="region of interest" description="Disordered" evidence="1">
    <location>
        <begin position="562"/>
        <end position="597"/>
    </location>
</feature>
<feature type="region of interest" description="Disordered" evidence="1">
    <location>
        <begin position="659"/>
        <end position="768"/>
    </location>
</feature>
<dbReference type="KEGG" id="vcn:VOLCADRAFT_88286"/>
<reference evidence="2 3" key="1">
    <citation type="journal article" date="2010" name="Science">
        <title>Genomic analysis of organismal complexity in the multicellular green alga Volvox carteri.</title>
        <authorList>
            <person name="Prochnik S.E."/>
            <person name="Umen J."/>
            <person name="Nedelcu A.M."/>
            <person name="Hallmann A."/>
            <person name="Miller S.M."/>
            <person name="Nishii I."/>
            <person name="Ferris P."/>
            <person name="Kuo A."/>
            <person name="Mitros T."/>
            <person name="Fritz-Laylin L.K."/>
            <person name="Hellsten U."/>
            <person name="Chapman J."/>
            <person name="Simakov O."/>
            <person name="Rensing S.A."/>
            <person name="Terry A."/>
            <person name="Pangilinan J."/>
            <person name="Kapitonov V."/>
            <person name="Jurka J."/>
            <person name="Salamov A."/>
            <person name="Shapiro H."/>
            <person name="Schmutz J."/>
            <person name="Grimwood J."/>
            <person name="Lindquist E."/>
            <person name="Lucas S."/>
            <person name="Grigoriev I.V."/>
            <person name="Schmitt R."/>
            <person name="Kirk D."/>
            <person name="Rokhsar D.S."/>
        </authorList>
    </citation>
    <scope>NUCLEOTIDE SEQUENCE [LARGE SCALE GENOMIC DNA]</scope>
    <source>
        <strain evidence="3">f. Nagariensis / Eve</strain>
    </source>
</reference>
<feature type="compositionally biased region" description="Gly residues" evidence="1">
    <location>
        <begin position="1571"/>
        <end position="1583"/>
    </location>
</feature>
<dbReference type="GeneID" id="9621018"/>
<dbReference type="OrthoDB" id="10617880at2759"/>
<feature type="compositionally biased region" description="Basic residues" evidence="1">
    <location>
        <begin position="1518"/>
        <end position="1527"/>
    </location>
</feature>
<feature type="region of interest" description="Disordered" evidence="1">
    <location>
        <begin position="837"/>
        <end position="867"/>
    </location>
</feature>
<feature type="region of interest" description="Disordered" evidence="1">
    <location>
        <begin position="510"/>
        <end position="538"/>
    </location>
</feature>
<feature type="compositionally biased region" description="Pro residues" evidence="1">
    <location>
        <begin position="754"/>
        <end position="765"/>
    </location>
</feature>
<evidence type="ECO:0000313" key="3">
    <source>
        <dbReference type="Proteomes" id="UP000001058"/>
    </source>
</evidence>
<feature type="region of interest" description="Disordered" evidence="1">
    <location>
        <begin position="1518"/>
        <end position="1548"/>
    </location>
</feature>
<feature type="region of interest" description="Disordered" evidence="1">
    <location>
        <begin position="1006"/>
        <end position="1052"/>
    </location>
</feature>
<keyword evidence="3" id="KW-1185">Reference proteome</keyword>
<feature type="region of interest" description="Disordered" evidence="1">
    <location>
        <begin position="1567"/>
        <end position="1587"/>
    </location>
</feature>
<feature type="compositionally biased region" description="Basic and acidic residues" evidence="1">
    <location>
        <begin position="372"/>
        <end position="387"/>
    </location>
</feature>
<name>D8TNT0_VOLCA</name>
<dbReference type="Proteomes" id="UP000001058">
    <property type="component" value="Unassembled WGS sequence"/>
</dbReference>
<protein>
    <submittedName>
        <fullName evidence="2">Uncharacterized protein</fullName>
    </submittedName>
</protein>
<evidence type="ECO:0000256" key="1">
    <source>
        <dbReference type="SAM" id="MobiDB-lite"/>
    </source>
</evidence>
<feature type="region of interest" description="Disordered" evidence="1">
    <location>
        <begin position="352"/>
        <end position="464"/>
    </location>
</feature>
<feature type="compositionally biased region" description="Low complexity" evidence="1">
    <location>
        <begin position="516"/>
        <end position="538"/>
    </location>
</feature>
<dbReference type="EMBL" id="GL378329">
    <property type="protein sequence ID" value="EFJ51047.1"/>
    <property type="molecule type" value="Genomic_DNA"/>
</dbReference>
<feature type="region of interest" description="Disordered" evidence="1">
    <location>
        <begin position="912"/>
        <end position="993"/>
    </location>
</feature>
<feature type="compositionally biased region" description="Pro residues" evidence="1">
    <location>
        <begin position="708"/>
        <end position="728"/>
    </location>
</feature>
<feature type="compositionally biased region" description="Low complexity" evidence="1">
    <location>
        <begin position="741"/>
        <end position="753"/>
    </location>
</feature>
<evidence type="ECO:0000313" key="2">
    <source>
        <dbReference type="EMBL" id="EFJ51047.1"/>
    </source>
</evidence>
<feature type="compositionally biased region" description="Basic and acidic residues" evidence="1">
    <location>
        <begin position="661"/>
        <end position="689"/>
    </location>
</feature>
<feature type="compositionally biased region" description="Low complexity" evidence="1">
    <location>
        <begin position="690"/>
        <end position="707"/>
    </location>
</feature>
<feature type="compositionally biased region" description="Low complexity" evidence="1">
    <location>
        <begin position="418"/>
        <end position="433"/>
    </location>
</feature>
<feature type="compositionally biased region" description="Low complexity" evidence="1">
    <location>
        <begin position="982"/>
        <end position="993"/>
    </location>
</feature>
<feature type="compositionally biased region" description="Low complexity" evidence="1">
    <location>
        <begin position="1169"/>
        <end position="1181"/>
    </location>
</feature>
<proteinExistence type="predicted"/>
<feature type="region of interest" description="Disordered" evidence="1">
    <location>
        <begin position="1143"/>
        <end position="1181"/>
    </location>
</feature>